<dbReference type="InterPro" id="IPR020449">
    <property type="entry name" value="Tscrpt_reg_AraC-type_HTH"/>
</dbReference>
<gene>
    <name evidence="5" type="ORF">DY240_31125</name>
</gene>
<dbReference type="InterPro" id="IPR018060">
    <property type="entry name" value="HTH_AraC"/>
</dbReference>
<evidence type="ECO:0000256" key="3">
    <source>
        <dbReference type="ARBA" id="ARBA00023163"/>
    </source>
</evidence>
<organism evidence="5 6">
    <name type="scientific">Jiangella rhizosphaerae</name>
    <dbReference type="NCBI Taxonomy" id="2293569"/>
    <lineage>
        <taxon>Bacteria</taxon>
        <taxon>Bacillati</taxon>
        <taxon>Actinomycetota</taxon>
        <taxon>Actinomycetes</taxon>
        <taxon>Jiangellales</taxon>
        <taxon>Jiangellaceae</taxon>
        <taxon>Jiangella</taxon>
    </lineage>
</organism>
<dbReference type="PROSITE" id="PS01124">
    <property type="entry name" value="HTH_ARAC_FAMILY_2"/>
    <property type="match status" value="1"/>
</dbReference>
<keyword evidence="3" id="KW-0804">Transcription</keyword>
<dbReference type="SUPFAM" id="SSF51215">
    <property type="entry name" value="Regulatory protein AraC"/>
    <property type="match status" value="1"/>
</dbReference>
<dbReference type="PANTHER" id="PTHR43436:SF1">
    <property type="entry name" value="TRANSCRIPTIONAL REGULATORY PROTEIN"/>
    <property type="match status" value="1"/>
</dbReference>
<dbReference type="AlphaFoldDB" id="A0A418KFW6"/>
<evidence type="ECO:0000256" key="1">
    <source>
        <dbReference type="ARBA" id="ARBA00023015"/>
    </source>
</evidence>
<dbReference type="PANTHER" id="PTHR43436">
    <property type="entry name" value="ARAC-FAMILY TRANSCRIPTIONAL REGULATOR"/>
    <property type="match status" value="1"/>
</dbReference>
<dbReference type="InterPro" id="IPR009057">
    <property type="entry name" value="Homeodomain-like_sf"/>
</dbReference>
<proteinExistence type="predicted"/>
<evidence type="ECO:0000313" key="5">
    <source>
        <dbReference type="EMBL" id="RIQ10840.1"/>
    </source>
</evidence>
<name>A0A418KFW6_9ACTN</name>
<dbReference type="SMART" id="SM00342">
    <property type="entry name" value="HTH_ARAC"/>
    <property type="match status" value="1"/>
</dbReference>
<dbReference type="Proteomes" id="UP000284057">
    <property type="component" value="Unassembled WGS sequence"/>
</dbReference>
<protein>
    <submittedName>
        <fullName evidence="5">AraC family transcriptional regulator</fullName>
    </submittedName>
</protein>
<feature type="domain" description="HTH araC/xylS-type" evidence="4">
    <location>
        <begin position="208"/>
        <end position="306"/>
    </location>
</feature>
<keyword evidence="1" id="KW-0805">Transcription regulation</keyword>
<dbReference type="InterPro" id="IPR009594">
    <property type="entry name" value="Tscrpt_reg_HTH_AraC_N"/>
</dbReference>
<reference evidence="5 6" key="1">
    <citation type="submission" date="2018-09" db="EMBL/GenBank/DDBJ databases">
        <title>Isolation, diversity and antifungal activity of actinobacteria from wheat.</title>
        <authorList>
            <person name="Han C."/>
        </authorList>
    </citation>
    <scope>NUCLEOTIDE SEQUENCE [LARGE SCALE GENOMIC DNA]</scope>
    <source>
        <strain evidence="5 6">NEAU-YY265</strain>
    </source>
</reference>
<keyword evidence="6" id="KW-1185">Reference proteome</keyword>
<dbReference type="Pfam" id="PF12833">
    <property type="entry name" value="HTH_18"/>
    <property type="match status" value="1"/>
</dbReference>
<sequence length="323" mass="35770">MTSMDLSGETRPASRGIAGALMALTPDIGPNKSDWPGLTTYRFERPQPAQRGEVHSLSLCYVVQGRKRWIIDGSEYICEPSDYLLFARGMRFESEILEATADRPYLSLVLQVDPAVVGSVSVDLADRRAMPPRPTRGRAAAAAARVSPADQELEGAILRFLRALATASDRKVLAPLYLREAVYRLMRAEQVSRLLHAAVVEQESTPVSEVIRYVREHLSEPLTVAALARHARMSSSTLTAKFTEATGMGPYQFVKRMRLDRAGALLMQGNLNVSEVARRVGYVSLSHFINEFKRHFGTTPRHYAAAQRDTVAMRVDQATAQPS</sequence>
<dbReference type="EMBL" id="QUAL01000441">
    <property type="protein sequence ID" value="RIQ10840.1"/>
    <property type="molecule type" value="Genomic_DNA"/>
</dbReference>
<accession>A0A418KFW6</accession>
<dbReference type="GO" id="GO:0003700">
    <property type="term" value="F:DNA-binding transcription factor activity"/>
    <property type="evidence" value="ECO:0007669"/>
    <property type="project" value="InterPro"/>
</dbReference>
<dbReference type="PRINTS" id="PR00032">
    <property type="entry name" value="HTHARAC"/>
</dbReference>
<dbReference type="GO" id="GO:0043565">
    <property type="term" value="F:sequence-specific DNA binding"/>
    <property type="evidence" value="ECO:0007669"/>
    <property type="project" value="InterPro"/>
</dbReference>
<evidence type="ECO:0000259" key="4">
    <source>
        <dbReference type="PROSITE" id="PS01124"/>
    </source>
</evidence>
<dbReference type="InterPro" id="IPR037923">
    <property type="entry name" value="HTH-like"/>
</dbReference>
<evidence type="ECO:0000313" key="6">
    <source>
        <dbReference type="Proteomes" id="UP000284057"/>
    </source>
</evidence>
<keyword evidence="2" id="KW-0238">DNA-binding</keyword>
<dbReference type="Gene3D" id="1.10.10.60">
    <property type="entry name" value="Homeodomain-like"/>
    <property type="match status" value="1"/>
</dbReference>
<dbReference type="SUPFAM" id="SSF46689">
    <property type="entry name" value="Homeodomain-like"/>
    <property type="match status" value="2"/>
</dbReference>
<dbReference type="OrthoDB" id="9799345at2"/>
<dbReference type="Pfam" id="PF06719">
    <property type="entry name" value="AraC_N"/>
    <property type="match status" value="1"/>
</dbReference>
<comment type="caution">
    <text evidence="5">The sequence shown here is derived from an EMBL/GenBank/DDBJ whole genome shotgun (WGS) entry which is preliminary data.</text>
</comment>
<evidence type="ECO:0000256" key="2">
    <source>
        <dbReference type="ARBA" id="ARBA00023125"/>
    </source>
</evidence>